<feature type="domain" description="U1-type" evidence="2">
    <location>
        <begin position="757"/>
        <end position="792"/>
    </location>
</feature>
<accession>A0A9P0G051</accession>
<reference evidence="3" key="1">
    <citation type="submission" date="2021-12" db="EMBL/GenBank/DDBJ databases">
        <authorList>
            <person name="King R."/>
        </authorList>
    </citation>
    <scope>NUCLEOTIDE SEQUENCE</scope>
</reference>
<dbReference type="InterPro" id="IPR003604">
    <property type="entry name" value="Matrin/U1-like-C_Znf_C2H2"/>
</dbReference>
<feature type="domain" description="U1-type" evidence="2">
    <location>
        <begin position="226"/>
        <end position="259"/>
    </location>
</feature>
<feature type="domain" description="U1-type" evidence="2">
    <location>
        <begin position="101"/>
        <end position="134"/>
    </location>
</feature>
<evidence type="ECO:0000259" key="2">
    <source>
        <dbReference type="SMART" id="SM00451"/>
    </source>
</evidence>
<feature type="region of interest" description="Disordered" evidence="1">
    <location>
        <begin position="487"/>
        <end position="509"/>
    </location>
</feature>
<evidence type="ECO:0000256" key="1">
    <source>
        <dbReference type="SAM" id="MobiDB-lite"/>
    </source>
</evidence>
<reference evidence="3" key="2">
    <citation type="submission" date="2022-10" db="EMBL/GenBank/DDBJ databases">
        <authorList>
            <consortium name="ENA_rothamsted_submissions"/>
            <consortium name="culmorum"/>
            <person name="King R."/>
        </authorList>
    </citation>
    <scope>NUCLEOTIDE SEQUENCE</scope>
</reference>
<dbReference type="SMART" id="SM00451">
    <property type="entry name" value="ZnF_U1"/>
    <property type="match status" value="5"/>
</dbReference>
<protein>
    <recommendedName>
        <fullName evidence="2">U1-type domain-containing protein</fullName>
    </recommendedName>
</protein>
<dbReference type="GO" id="GO:0003676">
    <property type="term" value="F:nucleic acid binding"/>
    <property type="evidence" value="ECO:0007669"/>
    <property type="project" value="InterPro"/>
</dbReference>
<dbReference type="Proteomes" id="UP001153714">
    <property type="component" value="Chromosome 22"/>
</dbReference>
<organism evidence="3 4">
    <name type="scientific">Diatraea saccharalis</name>
    <name type="common">sugarcane borer</name>
    <dbReference type="NCBI Taxonomy" id="40085"/>
    <lineage>
        <taxon>Eukaryota</taxon>
        <taxon>Metazoa</taxon>
        <taxon>Ecdysozoa</taxon>
        <taxon>Arthropoda</taxon>
        <taxon>Hexapoda</taxon>
        <taxon>Insecta</taxon>
        <taxon>Pterygota</taxon>
        <taxon>Neoptera</taxon>
        <taxon>Endopterygota</taxon>
        <taxon>Lepidoptera</taxon>
        <taxon>Glossata</taxon>
        <taxon>Ditrysia</taxon>
        <taxon>Pyraloidea</taxon>
        <taxon>Crambidae</taxon>
        <taxon>Crambinae</taxon>
        <taxon>Diatraea</taxon>
    </lineage>
</organism>
<dbReference type="AlphaFoldDB" id="A0A9P0G051"/>
<gene>
    <name evidence="3" type="ORF">DIATSA_LOCUS8231</name>
</gene>
<proteinExistence type="predicted"/>
<name>A0A9P0G051_9NEOP</name>
<feature type="compositionally biased region" description="Basic and acidic residues" evidence="1">
    <location>
        <begin position="314"/>
        <end position="339"/>
    </location>
</feature>
<feature type="domain" description="U1-type" evidence="2">
    <location>
        <begin position="53"/>
        <end position="86"/>
    </location>
</feature>
<dbReference type="EMBL" id="OU893353">
    <property type="protein sequence ID" value="CAH0757709.1"/>
    <property type="molecule type" value="Genomic_DNA"/>
</dbReference>
<evidence type="ECO:0000313" key="4">
    <source>
        <dbReference type="Proteomes" id="UP001153714"/>
    </source>
</evidence>
<evidence type="ECO:0000313" key="3">
    <source>
        <dbReference type="EMBL" id="CAH0757709.1"/>
    </source>
</evidence>
<sequence>MFIKGLYALTDVEQNGLEEGFLETHLKELPNGFIVNSNVYITKNHWHTIIFDDVMSHCFVCDVHFTVRAVESHINSVQHKGTLNNCKPLAKYELSITRKTRGLYHCGVCNKIFEPNAETEHFDSKLHEDNYLSASSKVSDYIDRSTENVKVHDDANKESYVGNNDCTDDEDYDNEWVKAVADNPGASYANMLRKTNNTPKFYDINLVDKKVRVTYDCWHMIINPKSNCFYCMACKQYYGITIKYQHCDSEEHLKNLQRCPIVDCYEEYFIRQVGDLYHCGHCNSLQIQSCIEQHLEQKHKRRKLSENANLNANDDIHRGKEVVNDKSPNIDKDPPKSIEKEPVKKVDNAPPIISNNNAYSKGLLPSSGLLHCALCNLVYHPSMIYVHIQTPYHKQLLQISLSVTNQKSPSVNAVNSSMNYKSDNNKVKPNVDVLETKPDFNNKKDNAVNSFKNSINNNIEAKLDVGVLKRKRDFENKEEATIKKEIEPKEKASSAIANEDIENDDMRAENANSPNDTLESIIDLEEFVFIKLDNVYLKITITSYNTLVPLGDGKRHCFVCSSRVEYDEIKKHVESRYHIANNDECKFVNMYEGTPLRQMYLMFHCGVCNVLMLRSNIKDHVTWPKHITNMEASKQSKKSRKNEVRNGTQIFIVKTEKETLYQNAKKESVGKILFYINIVDKCNIKKYKMISINDDILKLPLDNWNGVVKTKEEIKCVLCQNKIENVEDHLKVQEHVIRVENPFLKEHLGDLLREINHANIHCIICNVEVANISHVISKHVAGKRHRKNYQVIKEFSSKANSYSDCDDLMLQL</sequence>
<dbReference type="GO" id="GO:0008270">
    <property type="term" value="F:zinc ion binding"/>
    <property type="evidence" value="ECO:0007669"/>
    <property type="project" value="InterPro"/>
</dbReference>
<keyword evidence="4" id="KW-1185">Reference proteome</keyword>
<dbReference type="OrthoDB" id="7469786at2759"/>
<feature type="domain" description="U1-type" evidence="2">
    <location>
        <begin position="367"/>
        <end position="400"/>
    </location>
</feature>
<feature type="region of interest" description="Disordered" evidence="1">
    <location>
        <begin position="302"/>
        <end position="339"/>
    </location>
</feature>